<evidence type="ECO:0000313" key="1">
    <source>
        <dbReference type="EMBL" id="KAF7377781.1"/>
    </source>
</evidence>
<comment type="caution">
    <text evidence="1">The sequence shown here is derived from an EMBL/GenBank/DDBJ whole genome shotgun (WGS) entry which is preliminary data.</text>
</comment>
<reference evidence="1" key="1">
    <citation type="submission" date="2020-05" db="EMBL/GenBank/DDBJ databases">
        <title>Mycena genomes resolve the evolution of fungal bioluminescence.</title>
        <authorList>
            <person name="Tsai I.J."/>
        </authorList>
    </citation>
    <scope>NUCLEOTIDE SEQUENCE</scope>
    <source>
        <strain evidence="1">160909Yilan</strain>
    </source>
</reference>
<keyword evidence="2" id="KW-1185">Reference proteome</keyword>
<dbReference type="Proteomes" id="UP000623467">
    <property type="component" value="Unassembled WGS sequence"/>
</dbReference>
<dbReference type="EMBL" id="JACAZH010000001">
    <property type="protein sequence ID" value="KAF7377781.1"/>
    <property type="molecule type" value="Genomic_DNA"/>
</dbReference>
<sequence>MEPNIFIETVQKTLPDECVAVLIAHRHRWEYIKLAVASEFDVQWAQGAMPLLRQIEIEADTWTEVPPLHPTHWHDVPRLRSVTLGKLFSSIDIFPWSQLTSLTLIYEPMECSAILQQAVQLVYCHLVLFGDSGPIPANVQLPSLETLILTPLHGDGEPGTHYLETLTAPALHTLEVPESFLLPSPLDMLRSFISRSRCRLQQLCITGDTRSVSESMYLYEFEDIPAILFDMSLIDYESYAEKLAQQRYIVL</sequence>
<name>A0A8H6ZJZ4_9AGAR</name>
<dbReference type="OrthoDB" id="2999674at2759"/>
<proteinExistence type="predicted"/>
<evidence type="ECO:0000313" key="2">
    <source>
        <dbReference type="Proteomes" id="UP000623467"/>
    </source>
</evidence>
<accession>A0A8H6ZJZ4</accession>
<dbReference type="AlphaFoldDB" id="A0A8H6ZJZ4"/>
<organism evidence="1 2">
    <name type="scientific">Mycena sanguinolenta</name>
    <dbReference type="NCBI Taxonomy" id="230812"/>
    <lineage>
        <taxon>Eukaryota</taxon>
        <taxon>Fungi</taxon>
        <taxon>Dikarya</taxon>
        <taxon>Basidiomycota</taxon>
        <taxon>Agaricomycotina</taxon>
        <taxon>Agaricomycetes</taxon>
        <taxon>Agaricomycetidae</taxon>
        <taxon>Agaricales</taxon>
        <taxon>Marasmiineae</taxon>
        <taxon>Mycenaceae</taxon>
        <taxon>Mycena</taxon>
    </lineage>
</organism>
<protein>
    <submittedName>
        <fullName evidence="1">Uncharacterized protein</fullName>
    </submittedName>
</protein>
<gene>
    <name evidence="1" type="ORF">MSAN_00201400</name>
</gene>